<evidence type="ECO:0000256" key="1">
    <source>
        <dbReference type="SAM" id="MobiDB-lite"/>
    </source>
</evidence>
<feature type="domain" description="NACHT N-terminal Helical" evidence="2">
    <location>
        <begin position="25"/>
        <end position="220"/>
    </location>
</feature>
<proteinExistence type="predicted"/>
<feature type="compositionally biased region" description="Basic and acidic residues" evidence="1">
    <location>
        <begin position="938"/>
        <end position="953"/>
    </location>
</feature>
<evidence type="ECO:0000259" key="2">
    <source>
        <dbReference type="Pfam" id="PF22735"/>
    </source>
</evidence>
<dbReference type="Pfam" id="PF22735">
    <property type="entry name" value="NNH3"/>
    <property type="match status" value="1"/>
</dbReference>
<dbReference type="SUPFAM" id="SSF141571">
    <property type="entry name" value="Pentapeptide repeat-like"/>
    <property type="match status" value="1"/>
</dbReference>
<protein>
    <recommendedName>
        <fullName evidence="2">NACHT N-terminal Helical domain-containing protein</fullName>
    </recommendedName>
</protein>
<dbReference type="InterPro" id="IPR051082">
    <property type="entry name" value="Pentapeptide-BTB/POZ_domain"/>
</dbReference>
<dbReference type="InterPro" id="IPR027417">
    <property type="entry name" value="P-loop_NTPase"/>
</dbReference>
<name>A0A380TCL1_9ZZZZ</name>
<reference evidence="3" key="1">
    <citation type="submission" date="2018-07" db="EMBL/GenBank/DDBJ databases">
        <authorList>
            <person name="Quirk P.G."/>
            <person name="Krulwich T.A."/>
        </authorList>
    </citation>
    <scope>NUCLEOTIDE SEQUENCE</scope>
</reference>
<dbReference type="Pfam" id="PF00805">
    <property type="entry name" value="Pentapeptide"/>
    <property type="match status" value="3"/>
</dbReference>
<dbReference type="AlphaFoldDB" id="A0A380TCL1"/>
<accession>A0A380TCL1</accession>
<dbReference type="PANTHER" id="PTHR14136:SF17">
    <property type="entry name" value="BTB_POZ DOMAIN-CONTAINING PROTEIN KCTD9"/>
    <property type="match status" value="1"/>
</dbReference>
<sequence>MVEPGEPAIACEAPDDGKPLRLKLDARKLAKALAKGIVFRGFGAYDKAIAEGLEALDAIGVRAGQPPTVGEQAWLWVHRAAFSALAWTIRSSPTLIDRLGNDEKELEAFVTGAQSVEPVPITLDFLDRPANTPFFERIQAGMAGWFKVIGASYEDRDAVGRRLADEFPIQLDLEMRARRADYAILETYFQATLAGAAAIRARKWRRYSASLVTAIRKPLLNLASGDPGAVCLEEIFVPLRAWYPAARDKASEGERAAAKGDAWERPSDCERPVFVALQQHIDAWLNAADAADAIRVVSGEPGCGKSSFAAMWSAAQARAGRVLYIPLHMLDFERDAFAAVQAFARLDTQLGGDPFEGLASGDPVILILDGLDELSRVSETGGQVARTFVESLNLNLAQRNVGHTKARVLALLIGRPLAIHEGAAVMNKPGQRVEILRLRVEPAEFPKAKKEDLPPDLRDEWWRNYFRATGQPGASMPEEYKPTDIDKKRRMDDITAQPLLNYLLALVRTERLRQGQPTAIDSVHALYGEVFELLYQRKKGQLGYRGAVEDRFELSEYKRFLEEVAIAAWHSGGDRAVSSKAIEERFAACDSRLQDKLTHFYTSLKTGLFAVLSTFFVAPDASGPGHYTFTHKSFREYLTAARIVREVEEIDDQLRNTRRYSQEQALSDWYVLASVAPIEEDLWTFLKEEIAARVAAGSPVGDWRDTLRDLFEANLKDGMPGYKEVPTFREAERRAANAEGLLFVTLMTCAQRNVGKWQTLKIKWPEVRSAKSMLHRLAHSDAIYSAVCGSLAVLCLAKQELALSELVVADLRSADLTDTVLARAVFSMALLRSAKLDCADLSMAEFSNADLCGARLHGANLYRALLRGVNALGANLSRSNLHDANLMRADLSGADLSGANLSRADLRGANLSHADLSGARVEGARLSDNTNLRGAKNLPEEWRNHPSLRVDED</sequence>
<evidence type="ECO:0000313" key="3">
    <source>
        <dbReference type="EMBL" id="SUS06195.1"/>
    </source>
</evidence>
<organism evidence="3">
    <name type="scientific">metagenome</name>
    <dbReference type="NCBI Taxonomy" id="256318"/>
    <lineage>
        <taxon>unclassified sequences</taxon>
        <taxon>metagenomes</taxon>
    </lineage>
</organism>
<dbReference type="EMBL" id="UIDG01000169">
    <property type="protein sequence ID" value="SUS06195.1"/>
    <property type="molecule type" value="Genomic_DNA"/>
</dbReference>
<feature type="region of interest" description="Disordered" evidence="1">
    <location>
        <begin position="928"/>
        <end position="953"/>
    </location>
</feature>
<dbReference type="SUPFAM" id="SSF52540">
    <property type="entry name" value="P-loop containing nucleoside triphosphate hydrolases"/>
    <property type="match status" value="1"/>
</dbReference>
<dbReference type="InterPro" id="IPR054568">
    <property type="entry name" value="NNH3"/>
</dbReference>
<gene>
    <name evidence="3" type="ORF">DF3PB_2500002</name>
</gene>
<dbReference type="InterPro" id="IPR001646">
    <property type="entry name" value="5peptide_repeat"/>
</dbReference>
<dbReference type="Gene3D" id="3.40.50.300">
    <property type="entry name" value="P-loop containing nucleotide triphosphate hydrolases"/>
    <property type="match status" value="1"/>
</dbReference>
<dbReference type="PANTHER" id="PTHR14136">
    <property type="entry name" value="BTB_POZ DOMAIN-CONTAINING PROTEIN KCTD9"/>
    <property type="match status" value="1"/>
</dbReference>
<dbReference type="Gene3D" id="2.160.20.80">
    <property type="entry name" value="E3 ubiquitin-protein ligase SopA"/>
    <property type="match status" value="1"/>
</dbReference>